<dbReference type="EMBL" id="GBRH01253624">
    <property type="protein sequence ID" value="JAD44271.1"/>
    <property type="molecule type" value="Transcribed_RNA"/>
</dbReference>
<feature type="compositionally biased region" description="Basic and acidic residues" evidence="1">
    <location>
        <begin position="34"/>
        <end position="50"/>
    </location>
</feature>
<feature type="region of interest" description="Disordered" evidence="1">
    <location>
        <begin position="1"/>
        <end position="84"/>
    </location>
</feature>
<dbReference type="AlphaFoldDB" id="A0A0A8ZZJ5"/>
<name>A0A0A8ZZJ5_ARUDO</name>
<reference evidence="2" key="2">
    <citation type="journal article" date="2015" name="Data Brief">
        <title>Shoot transcriptome of the giant reed, Arundo donax.</title>
        <authorList>
            <person name="Barrero R.A."/>
            <person name="Guerrero F.D."/>
            <person name="Moolhuijzen P."/>
            <person name="Goolsby J.A."/>
            <person name="Tidwell J."/>
            <person name="Bellgard S.E."/>
            <person name="Bellgard M.I."/>
        </authorList>
    </citation>
    <scope>NUCLEOTIDE SEQUENCE</scope>
    <source>
        <tissue evidence="2">Shoot tissue taken approximately 20 cm above the soil surface</tissue>
    </source>
</reference>
<organism evidence="2">
    <name type="scientific">Arundo donax</name>
    <name type="common">Giant reed</name>
    <name type="synonym">Donax arundinaceus</name>
    <dbReference type="NCBI Taxonomy" id="35708"/>
    <lineage>
        <taxon>Eukaryota</taxon>
        <taxon>Viridiplantae</taxon>
        <taxon>Streptophyta</taxon>
        <taxon>Embryophyta</taxon>
        <taxon>Tracheophyta</taxon>
        <taxon>Spermatophyta</taxon>
        <taxon>Magnoliopsida</taxon>
        <taxon>Liliopsida</taxon>
        <taxon>Poales</taxon>
        <taxon>Poaceae</taxon>
        <taxon>PACMAD clade</taxon>
        <taxon>Arundinoideae</taxon>
        <taxon>Arundineae</taxon>
        <taxon>Arundo</taxon>
    </lineage>
</organism>
<sequence>MAGGGQQVLPRQVPTARRQPHISHCQAWPRTAHGRADPAVGKDRGGRLEDGVGLLLHASSARTTRPPPSAGKEAEGRLGRRSIS</sequence>
<proteinExistence type="predicted"/>
<evidence type="ECO:0000313" key="2">
    <source>
        <dbReference type="EMBL" id="JAD44271.1"/>
    </source>
</evidence>
<reference evidence="2" key="1">
    <citation type="submission" date="2014-09" db="EMBL/GenBank/DDBJ databases">
        <authorList>
            <person name="Magalhaes I.L.F."/>
            <person name="Oliveira U."/>
            <person name="Santos F.R."/>
            <person name="Vidigal T.H.D.A."/>
            <person name="Brescovit A.D."/>
            <person name="Santos A.J."/>
        </authorList>
    </citation>
    <scope>NUCLEOTIDE SEQUENCE</scope>
    <source>
        <tissue evidence="2">Shoot tissue taken approximately 20 cm above the soil surface</tissue>
    </source>
</reference>
<protein>
    <submittedName>
        <fullName evidence="2">Uncharacterized protein</fullName>
    </submittedName>
</protein>
<accession>A0A0A8ZZJ5</accession>
<evidence type="ECO:0000256" key="1">
    <source>
        <dbReference type="SAM" id="MobiDB-lite"/>
    </source>
</evidence>